<dbReference type="GO" id="GO:0015031">
    <property type="term" value="P:protein transport"/>
    <property type="evidence" value="ECO:0007669"/>
    <property type="project" value="UniProtKB-KW"/>
</dbReference>
<dbReference type="GO" id="GO:0008270">
    <property type="term" value="F:zinc ion binding"/>
    <property type="evidence" value="ECO:0007669"/>
    <property type="project" value="UniProtKB-KW"/>
</dbReference>
<keyword evidence="2" id="KW-0813">Transport</keyword>
<dbReference type="SMART" id="SM00451">
    <property type="entry name" value="ZnF_U1"/>
    <property type="match status" value="3"/>
</dbReference>
<evidence type="ECO:0000256" key="16">
    <source>
        <dbReference type="ARBA" id="ARBA00067763"/>
    </source>
</evidence>
<evidence type="ECO:0000256" key="9">
    <source>
        <dbReference type="ARBA" id="ARBA00022833"/>
    </source>
</evidence>
<accession>A0AAQ4RTK9</accession>
<evidence type="ECO:0000256" key="17">
    <source>
        <dbReference type="SAM" id="MobiDB-lite"/>
    </source>
</evidence>
<dbReference type="PANTHER" id="PTHR46786">
    <property type="entry name" value="ZINC FINGER MATRIN-TYPE PROTEIN 3"/>
    <property type="match status" value="1"/>
</dbReference>
<reference evidence="20 21" key="1">
    <citation type="journal article" date="2021" name="G3 (Bethesda)">
        <title>Improved contiguity of the threespine stickleback genome using long-read sequencing.</title>
        <authorList>
            <person name="Nath S."/>
            <person name="Shaw D.E."/>
            <person name="White M.A."/>
        </authorList>
    </citation>
    <scope>NUCLEOTIDE SEQUENCE [LARGE SCALE GENOMIC DNA]</scope>
    <source>
        <strain evidence="20 21">Lake Benthic</strain>
    </source>
</reference>
<proteinExistence type="predicted"/>
<dbReference type="SMART" id="SM00355">
    <property type="entry name" value="ZnF_C2H2"/>
    <property type="match status" value="3"/>
</dbReference>
<keyword evidence="6" id="KW-0677">Repeat</keyword>
<feature type="domain" description="U1-type" evidence="19">
    <location>
        <begin position="494"/>
        <end position="528"/>
    </location>
</feature>
<dbReference type="FunFam" id="3.30.160.60:FF:000612">
    <property type="entry name" value="Zinc finger matrin-type protein 3"/>
    <property type="match status" value="1"/>
</dbReference>
<evidence type="ECO:0000256" key="15">
    <source>
        <dbReference type="ARBA" id="ARBA00066226"/>
    </source>
</evidence>
<evidence type="ECO:0000256" key="3">
    <source>
        <dbReference type="ARBA" id="ARBA00022604"/>
    </source>
</evidence>
<evidence type="ECO:0000256" key="13">
    <source>
        <dbReference type="ARBA" id="ARBA00023242"/>
    </source>
</evidence>
<feature type="region of interest" description="Disordered" evidence="17">
    <location>
        <begin position="276"/>
        <end position="304"/>
    </location>
</feature>
<keyword evidence="12" id="KW-0811">Translocation</keyword>
<evidence type="ECO:0000259" key="19">
    <source>
        <dbReference type="SMART" id="SM00451"/>
    </source>
</evidence>
<sequence>MFRSAVLLSCVCGQRNGDNISWQIHPGWWQAAIRRGLAGDRSWRRDATAMMALQLGNGDAAYYQSADYCRNYTSPPVSYCESSHYLARLPETETMLKPPLSLFSHLQQPFHHIDSLHHLGPPPMAPTQPLGPPPLAPAQAIGPPMMVPTQTLGPPHMPASHALRHPQIAPPHSLGPPPMARAQPLGPPPMAHTLGPPPVDHTQAIVPPTMDLIQQLGPPPLSSAQSLVPPPGICRFPLPPRPLSSPSAPCPDTSHLPPMPPRPAIIPASMSCLLPVPLTGQGAPASERPQDEGSHPGTEEQEDSAGLGELCKPLYCKLCNVTLNSAQQAQAHYQGKNHSKKLRNFYAGNQQLPAIRNPEVLEATGQTSLCSGSNDSDAGRQAQYKGATRVILATENDYCKLCDASFSSLAVAQAHYQGKNHAKKLRLAEAQQNSSTVEGSNETAPRRNRNDGSEYRLVKNRRSPQIPACMPGPYYNPRPRQRIPRDLAMCVTPSGQFYCSMCNCGAEQETDFRQHLESKQHKAKVSELRYRHEMEHLGYS</sequence>
<evidence type="ECO:0000256" key="14">
    <source>
        <dbReference type="ARBA" id="ARBA00054392"/>
    </source>
</evidence>
<feature type="compositionally biased region" description="Basic and acidic residues" evidence="17">
    <location>
        <begin position="444"/>
        <end position="454"/>
    </location>
</feature>
<keyword evidence="13" id="KW-0539">Nucleus</keyword>
<dbReference type="AlphaFoldDB" id="A0AAQ4RTK9"/>
<comment type="subunit">
    <text evidence="15">Interacts with dsRNA.</text>
</comment>
<evidence type="ECO:0000256" key="12">
    <source>
        <dbReference type="ARBA" id="ARBA00023010"/>
    </source>
</evidence>
<dbReference type="InterPro" id="IPR013087">
    <property type="entry name" value="Znf_C2H2_type"/>
</dbReference>
<dbReference type="Gene3D" id="3.30.160.60">
    <property type="entry name" value="Classic Zinc Finger"/>
    <property type="match status" value="3"/>
</dbReference>
<keyword evidence="4" id="KW-0053">Apoptosis</keyword>
<feature type="domain" description="U1-type" evidence="19">
    <location>
        <begin position="311"/>
        <end position="345"/>
    </location>
</feature>
<feature type="domain" description="U1-type" evidence="19">
    <location>
        <begin position="394"/>
        <end position="428"/>
    </location>
</feature>
<comment type="subcellular location">
    <subcellularLocation>
        <location evidence="1">Nucleus</location>
        <location evidence="1">Nucleolus</location>
    </subcellularLocation>
</comment>
<dbReference type="Pfam" id="PF12874">
    <property type="entry name" value="zf-met"/>
    <property type="match status" value="3"/>
</dbReference>
<keyword evidence="11" id="KW-0653">Protein transport</keyword>
<feature type="region of interest" description="Disordered" evidence="17">
    <location>
        <begin position="166"/>
        <end position="188"/>
    </location>
</feature>
<evidence type="ECO:0000256" key="11">
    <source>
        <dbReference type="ARBA" id="ARBA00022927"/>
    </source>
</evidence>
<keyword evidence="9" id="KW-0862">Zinc</keyword>
<keyword evidence="5" id="KW-0479">Metal-binding</keyword>
<feature type="domain" description="C2H2-type" evidence="18">
    <location>
        <begin position="314"/>
        <end position="338"/>
    </location>
</feature>
<feature type="region of interest" description="Disordered" evidence="17">
    <location>
        <begin position="118"/>
        <end position="143"/>
    </location>
</feature>
<evidence type="ECO:0000313" key="20">
    <source>
        <dbReference type="Ensembl" id="ENSGACP00000067126.1"/>
    </source>
</evidence>
<evidence type="ECO:0000313" key="21">
    <source>
        <dbReference type="Proteomes" id="UP000007635"/>
    </source>
</evidence>
<keyword evidence="7" id="KW-0227">DNA damage</keyword>
<feature type="compositionally biased region" description="Pro residues" evidence="17">
    <location>
        <begin position="120"/>
        <end position="136"/>
    </location>
</feature>
<evidence type="ECO:0000256" key="2">
    <source>
        <dbReference type="ARBA" id="ARBA00022448"/>
    </source>
</evidence>
<keyword evidence="8" id="KW-0863">Zinc-finger</keyword>
<dbReference type="GO" id="GO:0006974">
    <property type="term" value="P:DNA damage response"/>
    <property type="evidence" value="ECO:0007669"/>
    <property type="project" value="UniProtKB-KW"/>
</dbReference>
<dbReference type="SUPFAM" id="SSF57667">
    <property type="entry name" value="beta-beta-alpha zinc fingers"/>
    <property type="match status" value="3"/>
</dbReference>
<comment type="function">
    <text evidence="14">Acts as a bona fide target gene of p53/TP53. May play a role in the TP53-dependent growth regulatory pathway. May contribute to TP53-mediated apoptosis by regulation of TP53 expression and translocation to the nucleus and nucleolus.</text>
</comment>
<feature type="compositionally biased region" description="Pro residues" evidence="17">
    <location>
        <begin position="173"/>
        <end position="188"/>
    </location>
</feature>
<dbReference type="PANTHER" id="PTHR46786:SF1">
    <property type="entry name" value="ZINC FINGER MATRIN-TYPE PROTEIN 3"/>
    <property type="match status" value="1"/>
</dbReference>
<reference evidence="20" key="2">
    <citation type="submission" date="2025-08" db="UniProtKB">
        <authorList>
            <consortium name="Ensembl"/>
        </authorList>
    </citation>
    <scope>IDENTIFICATION</scope>
</reference>
<dbReference type="InterPro" id="IPR052644">
    <property type="entry name" value="ZMAT3"/>
</dbReference>
<keyword evidence="21" id="KW-1185">Reference proteome</keyword>
<evidence type="ECO:0000256" key="10">
    <source>
        <dbReference type="ARBA" id="ARBA00022884"/>
    </source>
</evidence>
<feature type="compositionally biased region" description="Polar residues" evidence="17">
    <location>
        <begin position="430"/>
        <end position="443"/>
    </location>
</feature>
<dbReference type="GO" id="GO:0005730">
    <property type="term" value="C:nucleolus"/>
    <property type="evidence" value="ECO:0007669"/>
    <property type="project" value="UniProtKB-SubCell"/>
</dbReference>
<evidence type="ECO:0000256" key="6">
    <source>
        <dbReference type="ARBA" id="ARBA00022737"/>
    </source>
</evidence>
<keyword evidence="10" id="KW-0694">RNA-binding</keyword>
<name>A0AAQ4RTK9_GASAC</name>
<feature type="compositionally biased region" description="Basic and acidic residues" evidence="17">
    <location>
        <begin position="288"/>
        <end position="298"/>
    </location>
</feature>
<feature type="domain" description="C2H2-type" evidence="18">
    <location>
        <begin position="497"/>
        <end position="521"/>
    </location>
</feature>
<reference evidence="20" key="3">
    <citation type="submission" date="2025-09" db="UniProtKB">
        <authorList>
            <consortium name="Ensembl"/>
        </authorList>
    </citation>
    <scope>IDENTIFICATION</scope>
</reference>
<dbReference type="InterPro" id="IPR036236">
    <property type="entry name" value="Znf_C2H2_sf"/>
</dbReference>
<dbReference type="GO" id="GO:0006915">
    <property type="term" value="P:apoptotic process"/>
    <property type="evidence" value="ECO:0007669"/>
    <property type="project" value="UniProtKB-KW"/>
</dbReference>
<dbReference type="Proteomes" id="UP000007635">
    <property type="component" value="Chromosome VIII"/>
</dbReference>
<dbReference type="GO" id="GO:0003723">
    <property type="term" value="F:RNA binding"/>
    <property type="evidence" value="ECO:0007669"/>
    <property type="project" value="UniProtKB-KW"/>
</dbReference>
<feature type="region of interest" description="Disordered" evidence="17">
    <location>
        <begin position="425"/>
        <end position="454"/>
    </location>
</feature>
<keyword evidence="3" id="KW-0341">Growth regulation</keyword>
<evidence type="ECO:0000259" key="18">
    <source>
        <dbReference type="SMART" id="SM00355"/>
    </source>
</evidence>
<dbReference type="GeneTree" id="ENSGT00730000111202"/>
<dbReference type="InterPro" id="IPR003604">
    <property type="entry name" value="Matrin/U1-like-C_Znf_C2H2"/>
</dbReference>
<feature type="domain" description="C2H2-type" evidence="18">
    <location>
        <begin position="397"/>
        <end position="421"/>
    </location>
</feature>
<dbReference type="Ensembl" id="ENSGACT00000061235.1">
    <property type="protein sequence ID" value="ENSGACP00000067126.1"/>
    <property type="gene ID" value="ENSGACG00000031849.1"/>
</dbReference>
<organism evidence="20 21">
    <name type="scientific">Gasterosteus aculeatus aculeatus</name>
    <name type="common">three-spined stickleback</name>
    <dbReference type="NCBI Taxonomy" id="481459"/>
    <lineage>
        <taxon>Eukaryota</taxon>
        <taxon>Metazoa</taxon>
        <taxon>Chordata</taxon>
        <taxon>Craniata</taxon>
        <taxon>Vertebrata</taxon>
        <taxon>Euteleostomi</taxon>
        <taxon>Actinopterygii</taxon>
        <taxon>Neopterygii</taxon>
        <taxon>Teleostei</taxon>
        <taxon>Neoteleostei</taxon>
        <taxon>Acanthomorphata</taxon>
        <taxon>Eupercaria</taxon>
        <taxon>Perciformes</taxon>
        <taxon>Cottioidei</taxon>
        <taxon>Gasterosteales</taxon>
        <taxon>Gasterosteidae</taxon>
        <taxon>Gasterosteus</taxon>
    </lineage>
</organism>
<evidence type="ECO:0000256" key="7">
    <source>
        <dbReference type="ARBA" id="ARBA00022763"/>
    </source>
</evidence>
<evidence type="ECO:0000256" key="1">
    <source>
        <dbReference type="ARBA" id="ARBA00004604"/>
    </source>
</evidence>
<dbReference type="FunFam" id="3.30.160.60:FF:000285">
    <property type="entry name" value="Zinc finger matrin-type protein 3"/>
    <property type="match status" value="1"/>
</dbReference>
<evidence type="ECO:0000256" key="8">
    <source>
        <dbReference type="ARBA" id="ARBA00022771"/>
    </source>
</evidence>
<protein>
    <recommendedName>
        <fullName evidence="16">Zinc finger matrin-type protein 3</fullName>
    </recommendedName>
</protein>
<evidence type="ECO:0000256" key="4">
    <source>
        <dbReference type="ARBA" id="ARBA00022703"/>
    </source>
</evidence>
<evidence type="ECO:0000256" key="5">
    <source>
        <dbReference type="ARBA" id="ARBA00022723"/>
    </source>
</evidence>